<evidence type="ECO:0000313" key="1">
    <source>
        <dbReference type="EMBL" id="KAF0454577.1"/>
    </source>
</evidence>
<proteinExistence type="predicted"/>
<protein>
    <submittedName>
        <fullName evidence="1">Uncharacterized protein</fullName>
    </submittedName>
</protein>
<gene>
    <name evidence="1" type="ORF">F8M41_001568</name>
</gene>
<comment type="caution">
    <text evidence="1">The sequence shown here is derived from an EMBL/GenBank/DDBJ whole genome shotgun (WGS) entry which is preliminary data.</text>
</comment>
<reference evidence="1 2" key="1">
    <citation type="journal article" date="2019" name="Environ. Microbiol.">
        <title>At the nexus of three kingdoms: the genome of the mycorrhizal fungus Gigaspora margarita provides insights into plant, endobacterial and fungal interactions.</title>
        <authorList>
            <person name="Venice F."/>
            <person name="Ghignone S."/>
            <person name="Salvioli di Fossalunga A."/>
            <person name="Amselem J."/>
            <person name="Novero M."/>
            <person name="Xianan X."/>
            <person name="Sedzielewska Toro K."/>
            <person name="Morin E."/>
            <person name="Lipzen A."/>
            <person name="Grigoriev I.V."/>
            <person name="Henrissat B."/>
            <person name="Martin F.M."/>
            <person name="Bonfante P."/>
        </authorList>
    </citation>
    <scope>NUCLEOTIDE SEQUENCE [LARGE SCALE GENOMIC DNA]</scope>
    <source>
        <strain evidence="1 2">BEG34</strain>
    </source>
</reference>
<sequence length="120" mass="12922">MDEVLDTCTLLILDKGFDRFSSPCTVSSSSSLVDTTNTSLSSVGCVSSPVLVFLYHNSSLLLGIPGPVVSSFRYSLPSVLVQFASSPFFQSEPSASIKKSNTISCFFNSSSYSSMQNFFL</sequence>
<keyword evidence="2" id="KW-1185">Reference proteome</keyword>
<accession>A0A8H3XG77</accession>
<name>A0A8H3XG77_GIGMA</name>
<organism evidence="1 2">
    <name type="scientific">Gigaspora margarita</name>
    <dbReference type="NCBI Taxonomy" id="4874"/>
    <lineage>
        <taxon>Eukaryota</taxon>
        <taxon>Fungi</taxon>
        <taxon>Fungi incertae sedis</taxon>
        <taxon>Mucoromycota</taxon>
        <taxon>Glomeromycotina</taxon>
        <taxon>Glomeromycetes</taxon>
        <taxon>Diversisporales</taxon>
        <taxon>Gigasporaceae</taxon>
        <taxon>Gigaspora</taxon>
    </lineage>
</organism>
<dbReference type="Proteomes" id="UP000439903">
    <property type="component" value="Unassembled WGS sequence"/>
</dbReference>
<dbReference type="AlphaFoldDB" id="A0A8H3XG77"/>
<dbReference type="EMBL" id="WTPW01001123">
    <property type="protein sequence ID" value="KAF0454577.1"/>
    <property type="molecule type" value="Genomic_DNA"/>
</dbReference>
<evidence type="ECO:0000313" key="2">
    <source>
        <dbReference type="Proteomes" id="UP000439903"/>
    </source>
</evidence>